<dbReference type="Proteomes" id="UP001056120">
    <property type="component" value="Linkage Group LG04"/>
</dbReference>
<organism evidence="1 2">
    <name type="scientific">Smallanthus sonchifolius</name>
    <dbReference type="NCBI Taxonomy" id="185202"/>
    <lineage>
        <taxon>Eukaryota</taxon>
        <taxon>Viridiplantae</taxon>
        <taxon>Streptophyta</taxon>
        <taxon>Embryophyta</taxon>
        <taxon>Tracheophyta</taxon>
        <taxon>Spermatophyta</taxon>
        <taxon>Magnoliopsida</taxon>
        <taxon>eudicotyledons</taxon>
        <taxon>Gunneridae</taxon>
        <taxon>Pentapetalae</taxon>
        <taxon>asterids</taxon>
        <taxon>campanulids</taxon>
        <taxon>Asterales</taxon>
        <taxon>Asteraceae</taxon>
        <taxon>Asteroideae</taxon>
        <taxon>Heliantheae alliance</taxon>
        <taxon>Millerieae</taxon>
        <taxon>Smallanthus</taxon>
    </lineage>
</organism>
<reference evidence="1 2" key="2">
    <citation type="journal article" date="2022" name="Mol. Ecol. Resour.">
        <title>The genomes of chicory, endive, great burdock and yacon provide insights into Asteraceae paleo-polyploidization history and plant inulin production.</title>
        <authorList>
            <person name="Fan W."/>
            <person name="Wang S."/>
            <person name="Wang H."/>
            <person name="Wang A."/>
            <person name="Jiang F."/>
            <person name="Liu H."/>
            <person name="Zhao H."/>
            <person name="Xu D."/>
            <person name="Zhang Y."/>
        </authorList>
    </citation>
    <scope>NUCLEOTIDE SEQUENCE [LARGE SCALE GENOMIC DNA]</scope>
    <source>
        <strain evidence="2">cv. Yunnan</strain>
        <tissue evidence="1">Leaves</tissue>
    </source>
</reference>
<protein>
    <submittedName>
        <fullName evidence="1">Uncharacterized protein</fullName>
    </submittedName>
</protein>
<dbReference type="EMBL" id="CM042021">
    <property type="protein sequence ID" value="KAI3817659.1"/>
    <property type="molecule type" value="Genomic_DNA"/>
</dbReference>
<accession>A0ACB9JB07</accession>
<proteinExistence type="predicted"/>
<comment type="caution">
    <text evidence="1">The sequence shown here is derived from an EMBL/GenBank/DDBJ whole genome shotgun (WGS) entry which is preliminary data.</text>
</comment>
<name>A0ACB9JB07_9ASTR</name>
<sequence>MSCGVLLLVVVEACWGGEEHEALKKKYQEECQMLKNRCQLEFTERRRTIKSSIRGFEEEISRRMPDVEEQICRPLNRDEIAKRSTSVVEFDSSQENKLKIIGSDSSKNQFKFDHIFGYEDNQGNERRL</sequence>
<keyword evidence="2" id="KW-1185">Reference proteome</keyword>
<reference evidence="2" key="1">
    <citation type="journal article" date="2022" name="Mol. Ecol. Resour.">
        <title>The genomes of chicory, endive, great burdock and yacon provide insights into Asteraceae palaeo-polyploidization history and plant inulin production.</title>
        <authorList>
            <person name="Fan W."/>
            <person name="Wang S."/>
            <person name="Wang H."/>
            <person name="Wang A."/>
            <person name="Jiang F."/>
            <person name="Liu H."/>
            <person name="Zhao H."/>
            <person name="Xu D."/>
            <person name="Zhang Y."/>
        </authorList>
    </citation>
    <scope>NUCLEOTIDE SEQUENCE [LARGE SCALE GENOMIC DNA]</scope>
    <source>
        <strain evidence="2">cv. Yunnan</strain>
    </source>
</reference>
<gene>
    <name evidence="1" type="ORF">L1987_11455</name>
</gene>
<evidence type="ECO:0000313" key="1">
    <source>
        <dbReference type="EMBL" id="KAI3817659.1"/>
    </source>
</evidence>
<evidence type="ECO:0000313" key="2">
    <source>
        <dbReference type="Proteomes" id="UP001056120"/>
    </source>
</evidence>